<evidence type="ECO:0000313" key="3">
    <source>
        <dbReference type="Proteomes" id="UP000289411"/>
    </source>
</evidence>
<reference evidence="2 3" key="2">
    <citation type="submission" date="2019-02" db="EMBL/GenBank/DDBJ databases">
        <title>'Lichenibacterium ramalinii' gen. nov. sp. nov., 'Lichenibacterium minor' gen. nov. sp. nov.</title>
        <authorList>
            <person name="Pankratov T."/>
        </authorList>
    </citation>
    <scope>NUCLEOTIDE SEQUENCE [LARGE SCALE GENOMIC DNA]</scope>
    <source>
        <strain evidence="2 3">RmlP001</strain>
    </source>
</reference>
<dbReference type="AlphaFoldDB" id="A0A4Q2RB99"/>
<proteinExistence type="predicted"/>
<gene>
    <name evidence="2" type="ORF">D3272_15635</name>
</gene>
<dbReference type="Proteomes" id="UP000289411">
    <property type="component" value="Unassembled WGS sequence"/>
</dbReference>
<sequence>MAVPGPLGHEMETGGPEVAVMDVAAGLQAVELGLRHDEKPIPRDVAGLKADRDQVESPDRVKMLAKTWH</sequence>
<name>A0A4Q2RB99_9HYPH</name>
<organism evidence="2 3">
    <name type="scientific">Lichenibacterium ramalinae</name>
    <dbReference type="NCBI Taxonomy" id="2316527"/>
    <lineage>
        <taxon>Bacteria</taxon>
        <taxon>Pseudomonadati</taxon>
        <taxon>Pseudomonadota</taxon>
        <taxon>Alphaproteobacteria</taxon>
        <taxon>Hyphomicrobiales</taxon>
        <taxon>Lichenihabitantaceae</taxon>
        <taxon>Lichenibacterium</taxon>
    </lineage>
</organism>
<dbReference type="EMBL" id="QYBC01000013">
    <property type="protein sequence ID" value="RYB03582.1"/>
    <property type="molecule type" value="Genomic_DNA"/>
</dbReference>
<evidence type="ECO:0000256" key="1">
    <source>
        <dbReference type="SAM" id="MobiDB-lite"/>
    </source>
</evidence>
<comment type="caution">
    <text evidence="2">The sequence shown here is derived from an EMBL/GenBank/DDBJ whole genome shotgun (WGS) entry which is preliminary data.</text>
</comment>
<accession>A0A4Q2RB99</accession>
<reference evidence="2 3" key="1">
    <citation type="submission" date="2018-09" db="EMBL/GenBank/DDBJ databases">
        <authorList>
            <person name="Grouzdev D.S."/>
            <person name="Krutkina M.S."/>
        </authorList>
    </citation>
    <scope>NUCLEOTIDE SEQUENCE [LARGE SCALE GENOMIC DNA]</scope>
    <source>
        <strain evidence="2 3">RmlP001</strain>
    </source>
</reference>
<feature type="region of interest" description="Disordered" evidence="1">
    <location>
        <begin position="43"/>
        <end position="69"/>
    </location>
</feature>
<feature type="compositionally biased region" description="Basic and acidic residues" evidence="1">
    <location>
        <begin position="49"/>
        <end position="62"/>
    </location>
</feature>
<evidence type="ECO:0000313" key="2">
    <source>
        <dbReference type="EMBL" id="RYB03582.1"/>
    </source>
</evidence>
<keyword evidence="3" id="KW-1185">Reference proteome</keyword>
<protein>
    <submittedName>
        <fullName evidence="2">Uncharacterized protein</fullName>
    </submittedName>
</protein>